<evidence type="ECO:0000313" key="2">
    <source>
        <dbReference type="Proteomes" id="UP000070160"/>
    </source>
</evidence>
<dbReference type="Proteomes" id="UP000070160">
    <property type="component" value="Unassembled WGS sequence"/>
</dbReference>
<evidence type="ECO:0000313" key="1">
    <source>
        <dbReference type="EMBL" id="KXB92766.1"/>
    </source>
</evidence>
<keyword evidence="2" id="KW-1185">Reference proteome</keyword>
<reference evidence="2" key="1">
    <citation type="submission" date="2016-01" db="EMBL/GenBank/DDBJ databases">
        <authorList>
            <person name="Mitreva M."/>
            <person name="Pepin K.H."/>
            <person name="Mihindukulasuriya K.A."/>
            <person name="Fulton R."/>
            <person name="Fronick C."/>
            <person name="O'Laughlin M."/>
            <person name="Miner T."/>
            <person name="Herter B."/>
            <person name="Rosa B.A."/>
            <person name="Cordes M."/>
            <person name="Tomlinson C."/>
            <person name="Wollam A."/>
            <person name="Palsikar V.B."/>
            <person name="Mardis E.R."/>
            <person name="Wilson R.K."/>
        </authorList>
    </citation>
    <scope>NUCLEOTIDE SEQUENCE [LARGE SCALE GENOMIC DNA]</scope>
    <source>
        <strain evidence="2">KA00182</strain>
    </source>
</reference>
<organism evidence="1 2">
    <name type="scientific">Megasphaera hutchinsoni</name>
    <dbReference type="NCBI Taxonomy" id="1588748"/>
    <lineage>
        <taxon>Bacteria</taxon>
        <taxon>Bacillati</taxon>
        <taxon>Bacillota</taxon>
        <taxon>Negativicutes</taxon>
        <taxon>Veillonellales</taxon>
        <taxon>Veillonellaceae</taxon>
        <taxon>Megasphaera</taxon>
    </lineage>
</organism>
<comment type="caution">
    <text evidence="1">The sequence shown here is derived from an EMBL/GenBank/DDBJ whole genome shotgun (WGS) entry which is preliminary data.</text>
</comment>
<dbReference type="AlphaFoldDB" id="A0A134CKN6"/>
<dbReference type="EMBL" id="LSDT01000005">
    <property type="protein sequence ID" value="KXB92766.1"/>
    <property type="molecule type" value="Genomic_DNA"/>
</dbReference>
<sequence>MKLFLLCEVMGYNKIVGEIREIICHVFFEYDISIITKINFKKNIVIGMNLYYHMKRILYN</sequence>
<name>A0A134CKN6_9FIRM</name>
<proteinExistence type="predicted"/>
<accession>A0A134CKN6</accession>
<protein>
    <submittedName>
        <fullName evidence="1">Uncharacterized protein</fullName>
    </submittedName>
</protein>
<gene>
    <name evidence="1" type="ORF">HMPREF3182_00234</name>
</gene>